<dbReference type="PANTHER" id="PTHR43977">
    <property type="entry name" value="STRUCTURAL MAINTENANCE OF CHROMOSOMES PROTEIN 3"/>
    <property type="match status" value="1"/>
</dbReference>
<accession>A0A7R9JA21</accession>
<dbReference type="InterPro" id="IPR027417">
    <property type="entry name" value="P-loop_NTPase"/>
</dbReference>
<dbReference type="EMBL" id="OE183128">
    <property type="protein sequence ID" value="CAD7575345.1"/>
    <property type="molecule type" value="Genomic_DNA"/>
</dbReference>
<gene>
    <name evidence="3" type="ORF">TCMB3V08_LOCUS7940</name>
</gene>
<name>A0A7R9JA21_TIMCA</name>
<evidence type="ECO:0000256" key="1">
    <source>
        <dbReference type="SAM" id="Coils"/>
    </source>
</evidence>
<dbReference type="Pfam" id="PF02463">
    <property type="entry name" value="SMC_N"/>
    <property type="match status" value="1"/>
</dbReference>
<evidence type="ECO:0000313" key="3">
    <source>
        <dbReference type="EMBL" id="CAD7575345.1"/>
    </source>
</evidence>
<dbReference type="SUPFAM" id="SSF52540">
    <property type="entry name" value="P-loop containing nucleoside triphosphate hydrolases"/>
    <property type="match status" value="1"/>
</dbReference>
<dbReference type="Gene3D" id="3.40.50.300">
    <property type="entry name" value="P-loop containing nucleotide triphosphate hydrolases"/>
    <property type="match status" value="1"/>
</dbReference>
<proteinExistence type="predicted"/>
<keyword evidence="1" id="KW-0175">Coiled coil</keyword>
<organism evidence="3">
    <name type="scientific">Timema californicum</name>
    <name type="common">California timema</name>
    <name type="synonym">Walking stick</name>
    <dbReference type="NCBI Taxonomy" id="61474"/>
    <lineage>
        <taxon>Eukaryota</taxon>
        <taxon>Metazoa</taxon>
        <taxon>Ecdysozoa</taxon>
        <taxon>Arthropoda</taxon>
        <taxon>Hexapoda</taxon>
        <taxon>Insecta</taxon>
        <taxon>Pterygota</taxon>
        <taxon>Neoptera</taxon>
        <taxon>Polyneoptera</taxon>
        <taxon>Phasmatodea</taxon>
        <taxon>Timematodea</taxon>
        <taxon>Timematoidea</taxon>
        <taxon>Timematidae</taxon>
        <taxon>Timema</taxon>
    </lineage>
</organism>
<sequence>MSLRYIAHSPYGASGEYVSGCWRWALPVSSMRHSYLSYARDFESLNLEIKELQTSIETSRSQIVALEEKLVELKAQTEQNQADLDKAKTEVLEIKEVIKKQKELINHQNKEIQLKIQKKDKLVKNSSEYELEIKKMEYEITKLRNESDNSHHKVKQLSEKYEWIEREKAYFGKPNGMYDFAENNPEEAGKRIQKLKENLEKMGRTLNMRALANLVTVEDQYQDLLKKKKIVETDREKLVNVIDELDERKKVALREACKKVNQDFGSIFSVLLPGAKACLRPLEGKDVLEGLEASFMVVVFVVNTATIRVLSVPVVRPMYSAMRWLHCNWCIVAVHWVLNLCESVEGGGRLVNFAGTASRFVARAGNLWPGVICRCLWLGQVKVGFGDVWKESLGELSGGQRSLVALSLILAMLLFKPAPLYILDEVDAALDLSHTQNIGNMLRSHFRHSQDGMFNNANVLFRTKFVDGMSTVQRSVQHVVPRPLSSLDNKRNH</sequence>
<dbReference type="AlphaFoldDB" id="A0A7R9JA21"/>
<feature type="domain" description="RecF/RecN/SMC N-terminal" evidence="2">
    <location>
        <begin position="93"/>
        <end position="450"/>
    </location>
</feature>
<dbReference type="InterPro" id="IPR003395">
    <property type="entry name" value="RecF/RecN/SMC_N"/>
</dbReference>
<reference evidence="3" key="1">
    <citation type="submission" date="2020-11" db="EMBL/GenBank/DDBJ databases">
        <authorList>
            <person name="Tran Van P."/>
        </authorList>
    </citation>
    <scope>NUCLEOTIDE SEQUENCE</scope>
</reference>
<protein>
    <submittedName>
        <fullName evidence="3">(California timema) hypothetical protein</fullName>
    </submittedName>
</protein>
<feature type="coiled-coil region" evidence="1">
    <location>
        <begin position="42"/>
        <end position="160"/>
    </location>
</feature>
<evidence type="ECO:0000259" key="2">
    <source>
        <dbReference type="Pfam" id="PF02463"/>
    </source>
</evidence>
<feature type="coiled-coil region" evidence="1">
    <location>
        <begin position="228"/>
        <end position="255"/>
    </location>
</feature>